<feature type="transmembrane region" description="Helical" evidence="7">
    <location>
        <begin position="284"/>
        <end position="304"/>
    </location>
</feature>
<reference evidence="8 9" key="1">
    <citation type="submission" date="2020-04" db="EMBL/GenBank/DDBJ databases">
        <title>Plant Genome Project.</title>
        <authorList>
            <person name="Zhang R.-G."/>
        </authorList>
    </citation>
    <scope>NUCLEOTIDE SEQUENCE [LARGE SCALE GENOMIC DNA]</scope>
    <source>
        <strain evidence="8">YNK0</strain>
        <tissue evidence="8">Leaf</tissue>
    </source>
</reference>
<organism evidence="8 9">
    <name type="scientific">Tetracentron sinense</name>
    <name type="common">Spur-leaf</name>
    <dbReference type="NCBI Taxonomy" id="13715"/>
    <lineage>
        <taxon>Eukaryota</taxon>
        <taxon>Viridiplantae</taxon>
        <taxon>Streptophyta</taxon>
        <taxon>Embryophyta</taxon>
        <taxon>Tracheophyta</taxon>
        <taxon>Spermatophyta</taxon>
        <taxon>Magnoliopsida</taxon>
        <taxon>Trochodendrales</taxon>
        <taxon>Trochodendraceae</taxon>
        <taxon>Tetracentron</taxon>
    </lineage>
</organism>
<dbReference type="EMBL" id="JABCRI010000010">
    <property type="protein sequence ID" value="KAF8398704.1"/>
    <property type="molecule type" value="Genomic_DNA"/>
</dbReference>
<keyword evidence="7" id="KW-0472">Membrane</keyword>
<dbReference type="Gene3D" id="1.10.630.10">
    <property type="entry name" value="Cytochrome P450"/>
    <property type="match status" value="2"/>
</dbReference>
<dbReference type="OMA" id="TGIACIC"/>
<sequence length="534" mass="61343">MENVPISFSYSSCWVVTYVATTCLAVILLTSTHLIASLILFASNFLIPIYISFRIPKKSMQVSLPPGPAPWPVVGNLPEVFRNKPTFKWILGLMDDMNTGIACICLGQVHVIPVTRLEIGRQFLKKQDAVFASRPITMRMEYSSRGFLSIAITPMGEQWKKMSKVVASKVITHARLRWLLNKRMEEANNLVWFVYKLCNTSVDSIINLRVFSWQYSGNVMRKMISNKRFFGEGSKDRGPSVEEEEYVDALFTILSLLYTFCVSDYMLSSTLTFIYICIYQGDNVNVVIGLDLCIVIYSFLYCKLLFWPYMKPMASYWLRAVITLTLLQDLIYASVDNPLNAVEWVLVEMINRPEILKKAVEEIDWVVGRERLVQESDFPELNYIKACAREAFRIHPIAPFNLPHVSNYDAMVLSYFIPKGSHVLLSRVGLGRNPNIWEEPLKFKPERHLKDELANVELAEQELLFITFSTRKRGCIGEELRFAMTIMLLASTSLCSFDDISDQIMMVGPLSWLFFFLERLSLLNDVVLVKEFDI</sequence>
<keyword evidence="7" id="KW-0812">Transmembrane</keyword>
<feature type="binding site" description="axial binding residue" evidence="6">
    <location>
        <position position="475"/>
    </location>
    <ligand>
        <name>heme</name>
        <dbReference type="ChEBI" id="CHEBI:30413"/>
    </ligand>
    <ligandPart>
        <name>Fe</name>
        <dbReference type="ChEBI" id="CHEBI:18248"/>
    </ligandPart>
</feature>
<dbReference type="Pfam" id="PF00067">
    <property type="entry name" value="p450"/>
    <property type="match status" value="2"/>
</dbReference>
<dbReference type="PANTHER" id="PTHR47944:SF16">
    <property type="entry name" value="CYTOCHROME P450 FAMILY 1 SUBFAMILY A POLYPEPTIDE 1"/>
    <property type="match status" value="1"/>
</dbReference>
<keyword evidence="9" id="KW-1185">Reference proteome</keyword>
<evidence type="ECO:0000256" key="1">
    <source>
        <dbReference type="ARBA" id="ARBA00010617"/>
    </source>
</evidence>
<comment type="cofactor">
    <cofactor evidence="6">
        <name>heme</name>
        <dbReference type="ChEBI" id="CHEBI:30413"/>
    </cofactor>
</comment>
<feature type="transmembrane region" description="Helical" evidence="7">
    <location>
        <begin position="34"/>
        <end position="53"/>
    </location>
</feature>
<dbReference type="SUPFAM" id="SSF48264">
    <property type="entry name" value="Cytochrome P450"/>
    <property type="match status" value="1"/>
</dbReference>
<evidence type="ECO:0008006" key="10">
    <source>
        <dbReference type="Google" id="ProtNLM"/>
    </source>
</evidence>
<comment type="caution">
    <text evidence="8">The sequence shown here is derived from an EMBL/GenBank/DDBJ whole genome shotgun (WGS) entry which is preliminary data.</text>
</comment>
<evidence type="ECO:0000313" key="8">
    <source>
        <dbReference type="EMBL" id="KAF8398704.1"/>
    </source>
</evidence>
<keyword evidence="7" id="KW-1133">Transmembrane helix</keyword>
<evidence type="ECO:0000256" key="6">
    <source>
        <dbReference type="PIRSR" id="PIRSR602401-1"/>
    </source>
</evidence>
<dbReference type="PRINTS" id="PR00463">
    <property type="entry name" value="EP450I"/>
</dbReference>
<evidence type="ECO:0000256" key="4">
    <source>
        <dbReference type="ARBA" id="ARBA00023002"/>
    </source>
</evidence>
<keyword evidence="3 6" id="KW-0479">Metal-binding</keyword>
<accession>A0A835DFX3</accession>
<evidence type="ECO:0000256" key="7">
    <source>
        <dbReference type="SAM" id="Phobius"/>
    </source>
</evidence>
<protein>
    <recommendedName>
        <fullName evidence="10">Cytochrome P450</fullName>
    </recommendedName>
</protein>
<dbReference type="AlphaFoldDB" id="A0A835DFX3"/>
<dbReference type="InterPro" id="IPR036396">
    <property type="entry name" value="Cyt_P450_sf"/>
</dbReference>
<keyword evidence="4" id="KW-0560">Oxidoreductase</keyword>
<dbReference type="Proteomes" id="UP000655225">
    <property type="component" value="Unassembled WGS sequence"/>
</dbReference>
<name>A0A835DFX3_TETSI</name>
<evidence type="ECO:0000256" key="5">
    <source>
        <dbReference type="ARBA" id="ARBA00023004"/>
    </source>
</evidence>
<proteinExistence type="inferred from homology"/>
<dbReference type="OrthoDB" id="1055148at2759"/>
<dbReference type="InterPro" id="IPR001128">
    <property type="entry name" value="Cyt_P450"/>
</dbReference>
<dbReference type="PANTHER" id="PTHR47944">
    <property type="entry name" value="CYTOCHROME P450 98A9"/>
    <property type="match status" value="1"/>
</dbReference>
<evidence type="ECO:0000313" key="9">
    <source>
        <dbReference type="Proteomes" id="UP000655225"/>
    </source>
</evidence>
<keyword evidence="2 6" id="KW-0349">Heme</keyword>
<dbReference type="GO" id="GO:0005506">
    <property type="term" value="F:iron ion binding"/>
    <property type="evidence" value="ECO:0007669"/>
    <property type="project" value="InterPro"/>
</dbReference>
<evidence type="ECO:0000256" key="2">
    <source>
        <dbReference type="ARBA" id="ARBA00022617"/>
    </source>
</evidence>
<dbReference type="InterPro" id="IPR002401">
    <property type="entry name" value="Cyt_P450_E_grp-I"/>
</dbReference>
<dbReference type="GO" id="GO:0020037">
    <property type="term" value="F:heme binding"/>
    <property type="evidence" value="ECO:0007669"/>
    <property type="project" value="InterPro"/>
</dbReference>
<comment type="similarity">
    <text evidence="1">Belongs to the cytochrome P450 family.</text>
</comment>
<evidence type="ECO:0000256" key="3">
    <source>
        <dbReference type="ARBA" id="ARBA00022723"/>
    </source>
</evidence>
<keyword evidence="5 6" id="KW-0408">Iron</keyword>
<dbReference type="GO" id="GO:0004497">
    <property type="term" value="F:monooxygenase activity"/>
    <property type="evidence" value="ECO:0007669"/>
    <property type="project" value="InterPro"/>
</dbReference>
<feature type="transmembrane region" description="Helical" evidence="7">
    <location>
        <begin position="7"/>
        <end position="28"/>
    </location>
</feature>
<feature type="transmembrane region" description="Helical" evidence="7">
    <location>
        <begin position="256"/>
        <end position="278"/>
    </location>
</feature>
<gene>
    <name evidence="8" type="ORF">HHK36_014561</name>
</gene>
<dbReference type="GO" id="GO:0016705">
    <property type="term" value="F:oxidoreductase activity, acting on paired donors, with incorporation or reduction of molecular oxygen"/>
    <property type="evidence" value="ECO:0007669"/>
    <property type="project" value="InterPro"/>
</dbReference>